<dbReference type="PANTHER" id="PTHR23508">
    <property type="entry name" value="CARBOXYLIC ACID TRANSPORTER PROTEIN HOMOLOG"/>
    <property type="match status" value="1"/>
</dbReference>
<dbReference type="Gene3D" id="1.20.1250.20">
    <property type="entry name" value="MFS general substrate transporter like domains"/>
    <property type="match status" value="1"/>
</dbReference>
<keyword evidence="4 5" id="KW-0472">Membrane</keyword>
<name>A0ABX0K6U3_9PROT</name>
<comment type="subcellular location">
    <subcellularLocation>
        <location evidence="1">Membrane</location>
        <topology evidence="1">Multi-pass membrane protein</topology>
    </subcellularLocation>
</comment>
<feature type="transmembrane region" description="Helical" evidence="5">
    <location>
        <begin position="365"/>
        <end position="387"/>
    </location>
</feature>
<gene>
    <name evidence="7" type="ORF">GOB84_00100</name>
</gene>
<dbReference type="EMBL" id="WOSW01000001">
    <property type="protein sequence ID" value="NHO30981.1"/>
    <property type="molecule type" value="Genomic_DNA"/>
</dbReference>
<feature type="transmembrane region" description="Helical" evidence="5">
    <location>
        <begin position="131"/>
        <end position="151"/>
    </location>
</feature>
<feature type="transmembrane region" description="Helical" evidence="5">
    <location>
        <begin position="163"/>
        <end position="182"/>
    </location>
</feature>
<evidence type="ECO:0000259" key="6">
    <source>
        <dbReference type="PROSITE" id="PS50850"/>
    </source>
</evidence>
<dbReference type="InterPro" id="IPR011701">
    <property type="entry name" value="MFS"/>
</dbReference>
<feature type="transmembrane region" description="Helical" evidence="5">
    <location>
        <begin position="330"/>
        <end position="353"/>
    </location>
</feature>
<dbReference type="PROSITE" id="PS50850">
    <property type="entry name" value="MFS"/>
    <property type="match status" value="1"/>
</dbReference>
<evidence type="ECO:0000313" key="7">
    <source>
        <dbReference type="EMBL" id="NHO30981.1"/>
    </source>
</evidence>
<organism evidence="7 8">
    <name type="scientific">Acetobacter fallax</name>
    <dbReference type="NCBI Taxonomy" id="1737473"/>
    <lineage>
        <taxon>Bacteria</taxon>
        <taxon>Pseudomonadati</taxon>
        <taxon>Pseudomonadota</taxon>
        <taxon>Alphaproteobacteria</taxon>
        <taxon>Acetobacterales</taxon>
        <taxon>Acetobacteraceae</taxon>
        <taxon>Acetobacter</taxon>
    </lineage>
</organism>
<evidence type="ECO:0000256" key="1">
    <source>
        <dbReference type="ARBA" id="ARBA00004141"/>
    </source>
</evidence>
<feature type="transmembrane region" description="Helical" evidence="5">
    <location>
        <begin position="393"/>
        <end position="414"/>
    </location>
</feature>
<keyword evidence="8" id="KW-1185">Reference proteome</keyword>
<dbReference type="Pfam" id="PF07690">
    <property type="entry name" value="MFS_1"/>
    <property type="match status" value="1"/>
</dbReference>
<evidence type="ECO:0000256" key="4">
    <source>
        <dbReference type="ARBA" id="ARBA00023136"/>
    </source>
</evidence>
<feature type="domain" description="Major facilitator superfamily (MFS) profile" evidence="6">
    <location>
        <begin position="8"/>
        <end position="421"/>
    </location>
</feature>
<keyword evidence="3 5" id="KW-1133">Transmembrane helix</keyword>
<dbReference type="SUPFAM" id="SSF103473">
    <property type="entry name" value="MFS general substrate transporter"/>
    <property type="match status" value="1"/>
</dbReference>
<dbReference type="Proteomes" id="UP000615326">
    <property type="component" value="Unassembled WGS sequence"/>
</dbReference>
<feature type="transmembrane region" description="Helical" evidence="5">
    <location>
        <begin position="278"/>
        <end position="298"/>
    </location>
</feature>
<comment type="caution">
    <text evidence="7">The sequence shown here is derived from an EMBL/GenBank/DDBJ whole genome shotgun (WGS) entry which is preliminary data.</text>
</comment>
<sequence>MGTWQIVAIAVCVLLNAIDGFDVLSISFAAPGIAVEWGVDRSALGFILSMELLGMAAGSIGFGNLADKVGRRPVMIACLCIMTCGMWACTQVTTLTTLSVCRLLTGFGIGGMLACGTVMASELASTRFRSLSISAMAAGYPLGAVVGGFFASRFLIHGNWREIFILGGCITLCFIPVVLFLLPESVSWLAHRQPPRTLERLNRVLLRYGHQPVTELPARPLTEAKVSLRELLSPPLVTTTLLLTLAYFSQMLTYYFILKWVPKILVDMGFSHSDAGTALVWANVGGLISGFVISGLSLRINMRKMVVTLLIMAAGLVTLFGRSSADMGSIRIILTLAGFCSQGAVNGLFAIIAQSFPARVRGGGTGFVFGIGRGGAAIGPVLAGWLLSSGLSLRGVTLVMSMGAIIAAAAVLALRAGKQTKPLAATGAPT</sequence>
<feature type="transmembrane region" description="Helical" evidence="5">
    <location>
        <begin position="305"/>
        <end position="324"/>
    </location>
</feature>
<evidence type="ECO:0000256" key="3">
    <source>
        <dbReference type="ARBA" id="ARBA00022989"/>
    </source>
</evidence>
<protein>
    <submittedName>
        <fullName evidence="7">MFS transporter</fullName>
    </submittedName>
</protein>
<dbReference type="InterPro" id="IPR036259">
    <property type="entry name" value="MFS_trans_sf"/>
</dbReference>
<feature type="transmembrane region" description="Helical" evidence="5">
    <location>
        <begin position="104"/>
        <end position="124"/>
    </location>
</feature>
<feature type="transmembrane region" description="Helical" evidence="5">
    <location>
        <begin position="74"/>
        <end position="98"/>
    </location>
</feature>
<keyword evidence="2 5" id="KW-0812">Transmembrane</keyword>
<proteinExistence type="predicted"/>
<evidence type="ECO:0000256" key="5">
    <source>
        <dbReference type="SAM" id="Phobius"/>
    </source>
</evidence>
<evidence type="ECO:0000256" key="2">
    <source>
        <dbReference type="ARBA" id="ARBA00022692"/>
    </source>
</evidence>
<accession>A0ABX0K6U3</accession>
<evidence type="ECO:0000313" key="8">
    <source>
        <dbReference type="Proteomes" id="UP000615326"/>
    </source>
</evidence>
<dbReference type="PANTHER" id="PTHR23508:SF10">
    <property type="entry name" value="CARBOXYLIC ACID TRANSPORTER PROTEIN HOMOLOG"/>
    <property type="match status" value="1"/>
</dbReference>
<feature type="transmembrane region" description="Helical" evidence="5">
    <location>
        <begin position="44"/>
        <end position="62"/>
    </location>
</feature>
<dbReference type="InterPro" id="IPR020846">
    <property type="entry name" value="MFS_dom"/>
</dbReference>
<feature type="transmembrane region" description="Helical" evidence="5">
    <location>
        <begin position="236"/>
        <end position="258"/>
    </location>
</feature>
<reference evidence="7 8" key="1">
    <citation type="journal article" date="2020" name="Int. J. Syst. Evol. Microbiol.">
        <title>Novel acetic acid bacteria from cider fermentations: Acetobacter conturbans sp. nov. and Acetobacter fallax sp. nov.</title>
        <authorList>
            <person name="Sombolestani A.S."/>
            <person name="Cleenwerck I."/>
            <person name="Cnockaert M."/>
            <person name="Borremans W."/>
            <person name="Wieme A.D."/>
            <person name="De Vuyst L."/>
            <person name="Vandamme P."/>
        </authorList>
    </citation>
    <scope>NUCLEOTIDE SEQUENCE [LARGE SCALE GENOMIC DNA]</scope>
    <source>
        <strain evidence="7 8">LMG 1637</strain>
    </source>
</reference>